<evidence type="ECO:0000313" key="3">
    <source>
        <dbReference type="EMBL" id="KIF84110.1"/>
    </source>
</evidence>
<evidence type="ECO:0000313" key="2">
    <source>
        <dbReference type="EMBL" id="KIF82004.1"/>
    </source>
</evidence>
<comment type="caution">
    <text evidence="3">The sequence shown here is derived from an EMBL/GenBank/DDBJ whole genome shotgun (WGS) entry which is preliminary data.</text>
</comment>
<dbReference type="OrthoDB" id="9800421at2"/>
<organism evidence="3 4">
    <name type="scientific">Noviherbaspirillum autotrophicum</name>
    <dbReference type="NCBI Taxonomy" id="709839"/>
    <lineage>
        <taxon>Bacteria</taxon>
        <taxon>Pseudomonadati</taxon>
        <taxon>Pseudomonadota</taxon>
        <taxon>Betaproteobacteria</taxon>
        <taxon>Burkholderiales</taxon>
        <taxon>Oxalobacteraceae</taxon>
        <taxon>Noviherbaspirillum</taxon>
    </lineage>
</organism>
<dbReference type="RefSeq" id="WP_040038578.1">
    <property type="nucleotide sequence ID" value="NZ_JWJG01000007.1"/>
</dbReference>
<dbReference type="AlphaFoldDB" id="A0A0C2BS99"/>
<accession>A0A0C2BS99</accession>
<dbReference type="STRING" id="709839.TSA66_00765"/>
<gene>
    <name evidence="3" type="ORF">TSA66_00765</name>
    <name evidence="1" type="ORF">TSA66_13935</name>
    <name evidence="2" type="ORF">TSA66_16270</name>
</gene>
<dbReference type="InterPro" id="IPR008318">
    <property type="entry name" value="UCP030820"/>
</dbReference>
<evidence type="ECO:0000313" key="4">
    <source>
        <dbReference type="Proteomes" id="UP000031572"/>
    </source>
</evidence>
<dbReference type="Proteomes" id="UP000031572">
    <property type="component" value="Unassembled WGS sequence"/>
</dbReference>
<dbReference type="Pfam" id="PF06073">
    <property type="entry name" value="DUF934"/>
    <property type="match status" value="1"/>
</dbReference>
<dbReference type="EMBL" id="JWJG01000007">
    <property type="protein sequence ID" value="KIF84110.1"/>
    <property type="molecule type" value="Genomic_DNA"/>
</dbReference>
<keyword evidence="4" id="KW-1185">Reference proteome</keyword>
<evidence type="ECO:0000313" key="1">
    <source>
        <dbReference type="EMBL" id="KIF81643.1"/>
    </source>
</evidence>
<evidence type="ECO:0008006" key="5">
    <source>
        <dbReference type="Google" id="ProtNLM"/>
    </source>
</evidence>
<dbReference type="EMBL" id="JWJG01000028">
    <property type="protein sequence ID" value="KIF81643.1"/>
    <property type="molecule type" value="Genomic_DNA"/>
</dbReference>
<protein>
    <recommendedName>
        <fullName evidence="5">Oxidoreductase</fullName>
    </recommendedName>
</protein>
<dbReference type="EMBL" id="JWJG01000028">
    <property type="protein sequence ID" value="KIF82004.1"/>
    <property type="molecule type" value="Genomic_DNA"/>
</dbReference>
<dbReference type="PIRSF" id="PIRSF030820">
    <property type="entry name" value="UCP030820"/>
    <property type="match status" value="1"/>
</dbReference>
<reference evidence="3 4" key="1">
    <citation type="submission" date="2014-12" db="EMBL/GenBank/DDBJ databases">
        <title>Denitrispirillum autotrophicum gen. nov., sp. nov., Denitrifying, Facultatively Autotrophic Bacteria Isolated from Rice Paddy Soil.</title>
        <authorList>
            <person name="Ishii S."/>
            <person name="Ashida N."/>
            <person name="Ohno H."/>
            <person name="Otsuka S."/>
            <person name="Yokota A."/>
            <person name="Senoo K."/>
        </authorList>
    </citation>
    <scope>NUCLEOTIDE SEQUENCE [LARGE SCALE GENOMIC DNA]</scope>
    <source>
        <strain evidence="3 4">TSA66</strain>
    </source>
</reference>
<sequence length="171" mass="19525">MPKIIKLVGGSPHIVDDLWGVIRDVELLDEINLSNKIVPLSYFHTAGIRADTSKCRAVWISPDDDFEPLAPHLRQLDLIAVDFPSFRDGRGYSIATLLRSRYRWTGELRAIGDVLRDQLNYMRRCGFDSFAVRADKDIHDALLSFNHYSVKYQGSVDEPLPLFRRRSGNHG</sequence>
<proteinExistence type="predicted"/>
<name>A0A0C2BS99_9BURK</name>